<keyword evidence="2" id="KW-1185">Reference proteome</keyword>
<dbReference type="Proteomes" id="UP000190328">
    <property type="component" value="Unassembled WGS sequence"/>
</dbReference>
<protein>
    <submittedName>
        <fullName evidence="1">Uncharacterized protein</fullName>
    </submittedName>
</protein>
<organism evidence="1 2">
    <name type="scientific">Pilibacter termitis</name>
    <dbReference type="NCBI Taxonomy" id="263852"/>
    <lineage>
        <taxon>Bacteria</taxon>
        <taxon>Bacillati</taxon>
        <taxon>Bacillota</taxon>
        <taxon>Bacilli</taxon>
        <taxon>Lactobacillales</taxon>
        <taxon>Enterococcaceae</taxon>
        <taxon>Pilibacter</taxon>
    </lineage>
</organism>
<accession>A0A1T4R0P0</accession>
<gene>
    <name evidence="1" type="ORF">SAMN02745116_02391</name>
</gene>
<name>A0A1T4R0P0_9ENTE</name>
<evidence type="ECO:0000313" key="2">
    <source>
        <dbReference type="Proteomes" id="UP000190328"/>
    </source>
</evidence>
<evidence type="ECO:0000313" key="1">
    <source>
        <dbReference type="EMBL" id="SKA09281.1"/>
    </source>
</evidence>
<sequence>MKLLLLVNEQEIEKEYAALLESKEESVALRCFYTTENIPEGNDEVIHLNGEKLRQAVCELFPEGFDGKSSSELAEMFEKKEQLAELFFRDQQKIVKKMVKYFLSPKRVMKLGNLRKYAKAVSDTKLPFSTLVAIGKDLLLSKKKFQMSVE</sequence>
<proteinExistence type="predicted"/>
<reference evidence="1 2" key="1">
    <citation type="submission" date="2017-02" db="EMBL/GenBank/DDBJ databases">
        <authorList>
            <person name="Peterson S.W."/>
        </authorList>
    </citation>
    <scope>NUCLEOTIDE SEQUENCE [LARGE SCALE GENOMIC DNA]</scope>
    <source>
        <strain evidence="1 2">ATCC BAA-1030</strain>
    </source>
</reference>
<dbReference type="RefSeq" id="WP_144399601.1">
    <property type="nucleotide sequence ID" value="NZ_FUXI01000036.1"/>
</dbReference>
<dbReference type="AlphaFoldDB" id="A0A1T4R0P0"/>
<dbReference type="EMBL" id="FUXI01000036">
    <property type="protein sequence ID" value="SKA09281.1"/>
    <property type="molecule type" value="Genomic_DNA"/>
</dbReference>